<dbReference type="InterPro" id="IPR001356">
    <property type="entry name" value="HD"/>
</dbReference>
<accession>A0ABD1N8U0</accession>
<dbReference type="PANTHER" id="PTHR45654:SF9">
    <property type="entry name" value="HOMEOBOX-LEUCINE ZIPPER PROTEIN HDG10-RELATED"/>
    <property type="match status" value="1"/>
</dbReference>
<dbReference type="Proteomes" id="UP001603857">
    <property type="component" value="Unassembled WGS sequence"/>
</dbReference>
<keyword evidence="2" id="KW-0539">Nucleus</keyword>
<comment type="subcellular location">
    <subcellularLocation>
        <location evidence="1 2">Nucleus</location>
    </subcellularLocation>
</comment>
<keyword evidence="2" id="KW-0238">DNA-binding</keyword>
<dbReference type="EMBL" id="JBGMDY010000002">
    <property type="protein sequence ID" value="KAL2343595.1"/>
    <property type="molecule type" value="Genomic_DNA"/>
</dbReference>
<evidence type="ECO:0000256" key="2">
    <source>
        <dbReference type="RuleBase" id="RU000682"/>
    </source>
</evidence>
<dbReference type="SUPFAM" id="SSF46689">
    <property type="entry name" value="Homeodomain-like"/>
    <property type="match status" value="1"/>
</dbReference>
<gene>
    <name evidence="4" type="ORF">Fmac_004880</name>
</gene>
<evidence type="ECO:0000256" key="1">
    <source>
        <dbReference type="ARBA" id="ARBA00004123"/>
    </source>
</evidence>
<organism evidence="4 5">
    <name type="scientific">Flemingia macrophylla</name>
    <dbReference type="NCBI Taxonomy" id="520843"/>
    <lineage>
        <taxon>Eukaryota</taxon>
        <taxon>Viridiplantae</taxon>
        <taxon>Streptophyta</taxon>
        <taxon>Embryophyta</taxon>
        <taxon>Tracheophyta</taxon>
        <taxon>Spermatophyta</taxon>
        <taxon>Magnoliopsida</taxon>
        <taxon>eudicotyledons</taxon>
        <taxon>Gunneridae</taxon>
        <taxon>Pentapetalae</taxon>
        <taxon>rosids</taxon>
        <taxon>fabids</taxon>
        <taxon>Fabales</taxon>
        <taxon>Fabaceae</taxon>
        <taxon>Papilionoideae</taxon>
        <taxon>50 kb inversion clade</taxon>
        <taxon>NPAAA clade</taxon>
        <taxon>indigoferoid/millettioid clade</taxon>
        <taxon>Phaseoleae</taxon>
        <taxon>Flemingia</taxon>
    </lineage>
</organism>
<protein>
    <recommendedName>
        <fullName evidence="3">Homeobox domain-containing protein</fullName>
    </recommendedName>
</protein>
<dbReference type="GO" id="GO:0003677">
    <property type="term" value="F:DNA binding"/>
    <property type="evidence" value="ECO:0007669"/>
    <property type="project" value="UniProtKB-KW"/>
</dbReference>
<feature type="domain" description="Homeobox" evidence="3">
    <location>
        <begin position="22"/>
        <end position="59"/>
    </location>
</feature>
<dbReference type="CDD" id="cd00086">
    <property type="entry name" value="homeodomain"/>
    <property type="match status" value="1"/>
</dbReference>
<dbReference type="InterPro" id="IPR042160">
    <property type="entry name" value="HD-Zip_IV"/>
</dbReference>
<dbReference type="AlphaFoldDB" id="A0ABD1N8U0"/>
<keyword evidence="2" id="KW-0371">Homeobox</keyword>
<dbReference type="PANTHER" id="PTHR45654">
    <property type="entry name" value="HOMEOBOX-LEUCINE ZIPPER PROTEIN MERISTEM L1"/>
    <property type="match status" value="1"/>
</dbReference>
<name>A0ABD1N8U0_9FABA</name>
<evidence type="ECO:0000313" key="5">
    <source>
        <dbReference type="Proteomes" id="UP001603857"/>
    </source>
</evidence>
<dbReference type="Gene3D" id="1.10.10.60">
    <property type="entry name" value="Homeodomain-like"/>
    <property type="match status" value="1"/>
</dbReference>
<comment type="caution">
    <text evidence="4">The sequence shown here is derived from an EMBL/GenBank/DDBJ whole genome shotgun (WGS) entry which is preliminary data.</text>
</comment>
<dbReference type="Pfam" id="PF00046">
    <property type="entry name" value="Homeodomain"/>
    <property type="match status" value="1"/>
</dbReference>
<dbReference type="GO" id="GO:0005634">
    <property type="term" value="C:nucleus"/>
    <property type="evidence" value="ECO:0007669"/>
    <property type="project" value="UniProtKB-SubCell"/>
</dbReference>
<evidence type="ECO:0000259" key="3">
    <source>
        <dbReference type="Pfam" id="PF00046"/>
    </source>
</evidence>
<evidence type="ECO:0000313" key="4">
    <source>
        <dbReference type="EMBL" id="KAL2343595.1"/>
    </source>
</evidence>
<proteinExistence type="predicted"/>
<reference evidence="4 5" key="1">
    <citation type="submission" date="2024-08" db="EMBL/GenBank/DDBJ databases">
        <title>Insights into the chromosomal genome structure of Flemingia macrophylla.</title>
        <authorList>
            <person name="Ding Y."/>
            <person name="Zhao Y."/>
            <person name="Bi W."/>
            <person name="Wu M."/>
            <person name="Zhao G."/>
            <person name="Gong Y."/>
            <person name="Li W."/>
            <person name="Zhang P."/>
        </authorList>
    </citation>
    <scope>NUCLEOTIDE SEQUENCE [LARGE SCALE GENOMIC DNA]</scope>
    <source>
        <strain evidence="4">DYQJB</strain>
        <tissue evidence="4">Leaf</tissue>
    </source>
</reference>
<dbReference type="InterPro" id="IPR009057">
    <property type="entry name" value="Homeodomain-like_sf"/>
</dbReference>
<sequence length="151" mass="17338">MHPSQLGESSSAQQHAYQNCHRHSPYQIARLEEIFKECEYPDDSRRRQISEELGLNANQALSERLDNNVLRYDNDRLHAENYIMKEALNNIRCAPCGGPVMEPEETALSLQVLKAQNLLLRKEASELSYLIDSLVTLTSMINLHLVDIHHE</sequence>
<keyword evidence="5" id="KW-1185">Reference proteome</keyword>